<dbReference type="AlphaFoldDB" id="A0A8J6ZT97"/>
<accession>A0A8J6ZT97</accession>
<name>A0A8J6ZT97_DESMC</name>
<reference evidence="1" key="1">
    <citation type="submission" date="2020-10" db="EMBL/GenBank/DDBJ databases">
        <authorList>
            <person name="Castelo-Branco R."/>
            <person name="Eusebio N."/>
            <person name="Adriana R."/>
            <person name="Vieira A."/>
            <person name="Brugerolle De Fraissinette N."/>
            <person name="Rezende De Castro R."/>
            <person name="Schneider M.P."/>
            <person name="Vasconcelos V."/>
            <person name="Leao P.N."/>
        </authorList>
    </citation>
    <scope>NUCLEOTIDE SEQUENCE</scope>
    <source>
        <strain evidence="1">LEGE 12446</strain>
    </source>
</reference>
<dbReference type="EMBL" id="JADEXS010000053">
    <property type="protein sequence ID" value="MBE9022015.1"/>
    <property type="molecule type" value="Genomic_DNA"/>
</dbReference>
<evidence type="ECO:0000313" key="2">
    <source>
        <dbReference type="Proteomes" id="UP000622533"/>
    </source>
</evidence>
<keyword evidence="2" id="KW-1185">Reference proteome</keyword>
<protein>
    <submittedName>
        <fullName evidence="1">Uncharacterized protein</fullName>
    </submittedName>
</protein>
<sequence>MTSYNFGFEILDFGLGIGAIAILDKVIKLRSPLVENLEHEVGRVG</sequence>
<organism evidence="1 2">
    <name type="scientific">Desmonostoc muscorum LEGE 12446</name>
    <dbReference type="NCBI Taxonomy" id="1828758"/>
    <lineage>
        <taxon>Bacteria</taxon>
        <taxon>Bacillati</taxon>
        <taxon>Cyanobacteriota</taxon>
        <taxon>Cyanophyceae</taxon>
        <taxon>Nostocales</taxon>
        <taxon>Nostocaceae</taxon>
        <taxon>Desmonostoc</taxon>
    </lineage>
</organism>
<comment type="caution">
    <text evidence="1">The sequence shown here is derived from an EMBL/GenBank/DDBJ whole genome shotgun (WGS) entry which is preliminary data.</text>
</comment>
<proteinExistence type="predicted"/>
<evidence type="ECO:0000313" key="1">
    <source>
        <dbReference type="EMBL" id="MBE9022015.1"/>
    </source>
</evidence>
<gene>
    <name evidence="1" type="ORF">IQ276_05945</name>
</gene>
<dbReference type="Proteomes" id="UP000622533">
    <property type="component" value="Unassembled WGS sequence"/>
</dbReference>